<proteinExistence type="predicted"/>
<accession>A0A284RD57</accession>
<reference evidence="3" key="1">
    <citation type="journal article" date="2017" name="Nat. Ecol. Evol.">
        <title>Genome expansion and lineage-specific genetic innovations in the forest pathogenic fungi Armillaria.</title>
        <authorList>
            <person name="Sipos G."/>
            <person name="Prasanna A.N."/>
            <person name="Walter M.C."/>
            <person name="O'Connor E."/>
            <person name="Balint B."/>
            <person name="Krizsan K."/>
            <person name="Kiss B."/>
            <person name="Hess J."/>
            <person name="Varga T."/>
            <person name="Slot J."/>
            <person name="Riley R."/>
            <person name="Boka B."/>
            <person name="Rigling D."/>
            <person name="Barry K."/>
            <person name="Lee J."/>
            <person name="Mihaltcheva S."/>
            <person name="LaButti K."/>
            <person name="Lipzen A."/>
            <person name="Waldron R."/>
            <person name="Moloney N.M."/>
            <person name="Sperisen C."/>
            <person name="Kredics L."/>
            <person name="Vagvoelgyi C."/>
            <person name="Patrignani A."/>
            <person name="Fitzpatrick D."/>
            <person name="Nagy I."/>
            <person name="Doyle S."/>
            <person name="Anderson J.B."/>
            <person name="Grigoriev I.V."/>
            <person name="Gueldener U."/>
            <person name="Muensterkoetter M."/>
            <person name="Nagy L.G."/>
        </authorList>
    </citation>
    <scope>NUCLEOTIDE SEQUENCE [LARGE SCALE GENOMIC DNA]</scope>
    <source>
        <strain evidence="3">C18/9</strain>
    </source>
</reference>
<keyword evidence="3" id="KW-1185">Reference proteome</keyword>
<sequence length="145" mass="15969">MNLEGVLTREATTASSYKAGVSSALSSVIAIIRPGRRGGRLLQRNVLDHLVEEYDIFWEIDSVEAELIEWPNWRSNTFWQSSESAGEENPTISELEIDITKGKPNQANLRSGVCRSAEFGDHDEGAAPISPKGKYGGRAETSRCE</sequence>
<evidence type="ECO:0000313" key="2">
    <source>
        <dbReference type="EMBL" id="SJL06692.1"/>
    </source>
</evidence>
<evidence type="ECO:0000256" key="1">
    <source>
        <dbReference type="SAM" id="MobiDB-lite"/>
    </source>
</evidence>
<dbReference type="EMBL" id="FUEG01000007">
    <property type="protein sequence ID" value="SJL06692.1"/>
    <property type="molecule type" value="Genomic_DNA"/>
</dbReference>
<protein>
    <submittedName>
        <fullName evidence="2">Uncharacterized protein</fullName>
    </submittedName>
</protein>
<feature type="region of interest" description="Disordered" evidence="1">
    <location>
        <begin position="120"/>
        <end position="145"/>
    </location>
</feature>
<gene>
    <name evidence="2" type="ORF">ARMOST_10034</name>
</gene>
<dbReference type="AlphaFoldDB" id="A0A284RD57"/>
<name>A0A284RD57_ARMOS</name>
<evidence type="ECO:0000313" key="3">
    <source>
        <dbReference type="Proteomes" id="UP000219338"/>
    </source>
</evidence>
<dbReference type="Proteomes" id="UP000219338">
    <property type="component" value="Unassembled WGS sequence"/>
</dbReference>
<organism evidence="2 3">
    <name type="scientific">Armillaria ostoyae</name>
    <name type="common">Armillaria root rot fungus</name>
    <dbReference type="NCBI Taxonomy" id="47428"/>
    <lineage>
        <taxon>Eukaryota</taxon>
        <taxon>Fungi</taxon>
        <taxon>Dikarya</taxon>
        <taxon>Basidiomycota</taxon>
        <taxon>Agaricomycotina</taxon>
        <taxon>Agaricomycetes</taxon>
        <taxon>Agaricomycetidae</taxon>
        <taxon>Agaricales</taxon>
        <taxon>Marasmiineae</taxon>
        <taxon>Physalacriaceae</taxon>
        <taxon>Armillaria</taxon>
    </lineage>
</organism>